<dbReference type="Pfam" id="PF12833">
    <property type="entry name" value="HTH_18"/>
    <property type="match status" value="1"/>
</dbReference>
<comment type="caution">
    <text evidence="5">The sequence shown here is derived from an EMBL/GenBank/DDBJ whole genome shotgun (WGS) entry which is preliminary data.</text>
</comment>
<proteinExistence type="predicted"/>
<dbReference type="PRINTS" id="PR00032">
    <property type="entry name" value="HTHARAC"/>
</dbReference>
<dbReference type="OrthoDB" id="4480133at2"/>
<dbReference type="EMBL" id="VFJE01000051">
    <property type="protein sequence ID" value="TPD71240.1"/>
    <property type="molecule type" value="Genomic_DNA"/>
</dbReference>
<evidence type="ECO:0000256" key="1">
    <source>
        <dbReference type="ARBA" id="ARBA00023015"/>
    </source>
</evidence>
<dbReference type="SUPFAM" id="SSF46689">
    <property type="entry name" value="Homeodomain-like"/>
    <property type="match status" value="2"/>
</dbReference>
<dbReference type="GO" id="GO:0043565">
    <property type="term" value="F:sequence-specific DNA binding"/>
    <property type="evidence" value="ECO:0007669"/>
    <property type="project" value="InterPro"/>
</dbReference>
<evidence type="ECO:0000313" key="6">
    <source>
        <dbReference type="Proteomes" id="UP000319175"/>
    </source>
</evidence>
<evidence type="ECO:0000256" key="3">
    <source>
        <dbReference type="ARBA" id="ARBA00023163"/>
    </source>
</evidence>
<evidence type="ECO:0000313" key="5">
    <source>
        <dbReference type="EMBL" id="TPD71240.1"/>
    </source>
</evidence>
<dbReference type="RefSeq" id="WP_139999451.1">
    <property type="nucleotide sequence ID" value="NZ_VFJE01000051.1"/>
</dbReference>
<name>A0A501QEI8_9FLAO</name>
<organism evidence="5 6">
    <name type="scientific">Flavobacterium microcysteis</name>
    <dbReference type="NCBI Taxonomy" id="2596891"/>
    <lineage>
        <taxon>Bacteria</taxon>
        <taxon>Pseudomonadati</taxon>
        <taxon>Bacteroidota</taxon>
        <taxon>Flavobacteriia</taxon>
        <taxon>Flavobacteriales</taxon>
        <taxon>Flavobacteriaceae</taxon>
        <taxon>Flavobacterium</taxon>
    </lineage>
</organism>
<dbReference type="InterPro" id="IPR018062">
    <property type="entry name" value="HTH_AraC-typ_CS"/>
</dbReference>
<sequence>MFNRISEQNFKKISLPRESSLVNYSTFNELSTDLLFRSFSVKLVLEGCESYNVDGHTFNIRKGEYLLANSQAGGKLTIGSNSPVKGLCIDIAPKIMTEAVVGLFYPSHTSYEPGLDDFFTTANYPENKYAIDNNRLGTCLQQISSQVLANTTHGFEFSNEFFYGLAEAIVADQYQIYPQINNIRSVKLQTRKELLRKMLTAKKFMDSDFVSIDSVEEVAMVSNMSEYHFSRLFRQVFKTSPHQYLLQKKLQLACTLLKQKQRLNITDIAIAVGFNDLPTFSKRFKKEFGVSPLTYHTIS</sequence>
<dbReference type="SMART" id="SM00342">
    <property type="entry name" value="HTH_ARAC"/>
    <property type="match status" value="1"/>
</dbReference>
<dbReference type="Gene3D" id="1.10.10.60">
    <property type="entry name" value="Homeodomain-like"/>
    <property type="match status" value="2"/>
</dbReference>
<keyword evidence="6" id="KW-1185">Reference proteome</keyword>
<reference evidence="5 6" key="1">
    <citation type="submission" date="2019-06" db="EMBL/GenBank/DDBJ databases">
        <title>Flavobacterium sp. MaA-Y11 from geoumgang.</title>
        <authorList>
            <person name="Jeong S."/>
        </authorList>
    </citation>
    <scope>NUCLEOTIDE SEQUENCE [LARGE SCALE GENOMIC DNA]</scope>
    <source>
        <strain evidence="5 6">MaA-Y11</strain>
    </source>
</reference>
<dbReference type="Proteomes" id="UP000319175">
    <property type="component" value="Unassembled WGS sequence"/>
</dbReference>
<keyword evidence="3" id="KW-0804">Transcription</keyword>
<dbReference type="InterPro" id="IPR050204">
    <property type="entry name" value="AraC_XylS_family_regulators"/>
</dbReference>
<gene>
    <name evidence="5" type="ORF">FJA49_04900</name>
</gene>
<dbReference type="InterPro" id="IPR009057">
    <property type="entry name" value="Homeodomain-like_sf"/>
</dbReference>
<keyword evidence="1" id="KW-0805">Transcription regulation</keyword>
<keyword evidence="2" id="KW-0238">DNA-binding</keyword>
<dbReference type="InterPro" id="IPR020449">
    <property type="entry name" value="Tscrpt_reg_AraC-type_HTH"/>
</dbReference>
<dbReference type="PROSITE" id="PS01124">
    <property type="entry name" value="HTH_ARAC_FAMILY_2"/>
    <property type="match status" value="1"/>
</dbReference>
<feature type="domain" description="HTH araC/xylS-type" evidence="4">
    <location>
        <begin position="199"/>
        <end position="298"/>
    </location>
</feature>
<dbReference type="PROSITE" id="PS00041">
    <property type="entry name" value="HTH_ARAC_FAMILY_1"/>
    <property type="match status" value="1"/>
</dbReference>
<dbReference type="GO" id="GO:0003700">
    <property type="term" value="F:DNA-binding transcription factor activity"/>
    <property type="evidence" value="ECO:0007669"/>
    <property type="project" value="InterPro"/>
</dbReference>
<evidence type="ECO:0000259" key="4">
    <source>
        <dbReference type="PROSITE" id="PS01124"/>
    </source>
</evidence>
<accession>A0A501QEI8</accession>
<dbReference type="InterPro" id="IPR018060">
    <property type="entry name" value="HTH_AraC"/>
</dbReference>
<evidence type="ECO:0000256" key="2">
    <source>
        <dbReference type="ARBA" id="ARBA00023125"/>
    </source>
</evidence>
<dbReference type="PANTHER" id="PTHR46796">
    <property type="entry name" value="HTH-TYPE TRANSCRIPTIONAL ACTIVATOR RHAS-RELATED"/>
    <property type="match status" value="1"/>
</dbReference>
<protein>
    <submittedName>
        <fullName evidence="5">Helix-turn-helix transcriptional regulator</fullName>
    </submittedName>
</protein>
<dbReference type="AlphaFoldDB" id="A0A501QEI8"/>